<organism evidence="2 3">
    <name type="scientific">Halorientalis pallida</name>
    <dbReference type="NCBI Taxonomy" id="2479928"/>
    <lineage>
        <taxon>Archaea</taxon>
        <taxon>Methanobacteriati</taxon>
        <taxon>Methanobacteriota</taxon>
        <taxon>Stenosarchaea group</taxon>
        <taxon>Halobacteria</taxon>
        <taxon>Halobacteriales</taxon>
        <taxon>Haloarculaceae</taxon>
        <taxon>Halorientalis</taxon>
    </lineage>
</organism>
<dbReference type="RefSeq" id="WP_129070847.1">
    <property type="nucleotide sequence ID" value="NZ_RDFA01000013.1"/>
</dbReference>
<keyword evidence="1" id="KW-0812">Transmembrane</keyword>
<gene>
    <name evidence="2" type="ORF">EAF64_20540</name>
</gene>
<evidence type="ECO:0000313" key="2">
    <source>
        <dbReference type="EMBL" id="RXK46162.1"/>
    </source>
</evidence>
<dbReference type="EMBL" id="RDFA01000013">
    <property type="protein sequence ID" value="RXK46162.1"/>
    <property type="molecule type" value="Genomic_DNA"/>
</dbReference>
<keyword evidence="1" id="KW-0472">Membrane</keyword>
<sequence>MSTEVVLIGLLITGIVPALRFNVLALPRPALFVGTVFGIEMVGYLLLRYSGYFDWKTYDAALALVAIASTQILVPEAVEQLLGSNTITRDPSTGGCLRDVYSLPGGRGLAARADHRYRRRRACR</sequence>
<comment type="caution">
    <text evidence="2">The sequence shown here is derived from an EMBL/GenBank/DDBJ whole genome shotgun (WGS) entry which is preliminary data.</text>
</comment>
<reference evidence="2 3" key="1">
    <citation type="submission" date="2019-01" db="EMBL/GenBank/DDBJ databases">
        <title>Halorientalis sp. F13-25 a new haloarchaeum isolated from hypersaline water.</title>
        <authorList>
            <person name="Ana D.-V."/>
            <person name="Cristina S.-P."/>
            <person name="Antonio V."/>
        </authorList>
    </citation>
    <scope>NUCLEOTIDE SEQUENCE [LARGE SCALE GENOMIC DNA]</scope>
    <source>
        <strain evidence="2 3">F13-25</strain>
    </source>
</reference>
<evidence type="ECO:0000313" key="3">
    <source>
        <dbReference type="Proteomes" id="UP000289691"/>
    </source>
</evidence>
<protein>
    <submittedName>
        <fullName evidence="2">Uncharacterized protein</fullName>
    </submittedName>
</protein>
<dbReference type="AlphaFoldDB" id="A0A498KQ01"/>
<proteinExistence type="predicted"/>
<dbReference type="Proteomes" id="UP000289691">
    <property type="component" value="Unassembled WGS sequence"/>
</dbReference>
<keyword evidence="1" id="KW-1133">Transmembrane helix</keyword>
<accession>A0A498KQ01</accession>
<name>A0A498KQ01_9EURY</name>
<feature type="transmembrane region" description="Helical" evidence="1">
    <location>
        <begin position="30"/>
        <end position="47"/>
    </location>
</feature>
<evidence type="ECO:0000256" key="1">
    <source>
        <dbReference type="SAM" id="Phobius"/>
    </source>
</evidence>
<keyword evidence="3" id="KW-1185">Reference proteome</keyword>